<dbReference type="EMBL" id="BAEP01000024">
    <property type="protein sequence ID" value="GAC23603.1"/>
    <property type="molecule type" value="Genomic_DNA"/>
</dbReference>
<comment type="caution">
    <text evidence="1">The sequence shown here is derived from an EMBL/GenBank/DDBJ whole genome shotgun (WGS) entry which is preliminary data.</text>
</comment>
<sequence>MINLPVDIIEVHILIGLQDSLPVYCFPTWRSVISIAPQQAQINVSLCRL</sequence>
<protein>
    <submittedName>
        <fullName evidence="1">Uncharacterized protein</fullName>
    </submittedName>
</protein>
<name>K6Z3M1_9ALTE</name>
<dbReference type="Proteomes" id="UP000006263">
    <property type="component" value="Unassembled WGS sequence"/>
</dbReference>
<evidence type="ECO:0000313" key="2">
    <source>
        <dbReference type="Proteomes" id="UP000006263"/>
    </source>
</evidence>
<dbReference type="AlphaFoldDB" id="K6Z3M1"/>
<gene>
    <name evidence="1" type="ORF">GMES_1304</name>
</gene>
<accession>K6Z3M1</accession>
<evidence type="ECO:0000313" key="1">
    <source>
        <dbReference type="EMBL" id="GAC23603.1"/>
    </source>
</evidence>
<organism evidence="1 2">
    <name type="scientific">Paraglaciecola mesophila KMM 241</name>
    <dbReference type="NCBI Taxonomy" id="1128912"/>
    <lineage>
        <taxon>Bacteria</taxon>
        <taxon>Pseudomonadati</taxon>
        <taxon>Pseudomonadota</taxon>
        <taxon>Gammaproteobacteria</taxon>
        <taxon>Alteromonadales</taxon>
        <taxon>Alteromonadaceae</taxon>
        <taxon>Paraglaciecola</taxon>
    </lineage>
</organism>
<proteinExistence type="predicted"/>
<reference evidence="1 2" key="1">
    <citation type="journal article" date="2017" name="Antonie Van Leeuwenhoek">
        <title>Rhizobium rhizosphaerae sp. nov., a novel species isolated from rice rhizosphere.</title>
        <authorList>
            <person name="Zhao J.J."/>
            <person name="Zhang J."/>
            <person name="Zhang R.J."/>
            <person name="Zhang C.W."/>
            <person name="Yin H.Q."/>
            <person name="Zhang X.X."/>
        </authorList>
    </citation>
    <scope>NUCLEOTIDE SEQUENCE [LARGE SCALE GENOMIC DNA]</scope>
    <source>
        <strain evidence="1 2">KMM 241</strain>
    </source>
</reference>